<dbReference type="Pfam" id="PF11794">
    <property type="entry name" value="HpaB_N"/>
    <property type="match status" value="1"/>
</dbReference>
<sequence>MTTKDGNLNDGRAVYYQGKRIEDFTAEPVFARTLKYIQRYYELQNEKADHMYEDKGVQRPAMFLPPKSIEDLAKKRKIYEDVARESFGMLGRTPDFIDTGIAVLDYYADILGADQRTNYALNAKKWGEDVKNKDLFVSHAIQNPQVDRSKNLNTLLEEGQEFAAVWIKEERPDGVLVRGAKQVNTLAPLATEGVKIVCRKSTMREGFSLKDYPLSGAFDEMDAFIIFDDVFIPNERLFVCGDVALSNTFFEGSGFFVHTAHQDEVRGYVKLEFVTGLAVRLAEKLGLTEFLRVQEILGTLTVNLEMIKSSILASEYTAHIENEVLRPNMQVLLAVRASLTKYYDEALRAIAEFASGSIVGVPDFREFENSDIADLLKASMSSPLIQAEERALLLNLAWDITGESFGQRQRTYEFLHGGNPMWIKNMHWKTADLSKAYDMIDKVLENAKAEK</sequence>
<dbReference type="PANTHER" id="PTHR36117">
    <property type="entry name" value="4-HYDROXYPHENYLACETATE 3-MONOOXYGENASE-RELATED"/>
    <property type="match status" value="1"/>
</dbReference>
<dbReference type="Gene3D" id="2.40.110.10">
    <property type="entry name" value="Butyryl-CoA Dehydrogenase, subunit A, domain 2"/>
    <property type="match status" value="2"/>
</dbReference>
<feature type="binding site" evidence="4">
    <location>
        <position position="185"/>
    </location>
    <ligand>
        <name>FAD</name>
        <dbReference type="ChEBI" id="CHEBI:57692"/>
    </ligand>
</feature>
<feature type="domain" description="HpaB/PvcC/4-BUDH C-terminal" evidence="5">
    <location>
        <begin position="247"/>
        <end position="444"/>
    </location>
</feature>
<evidence type="ECO:0000256" key="1">
    <source>
        <dbReference type="ARBA" id="ARBA00022630"/>
    </source>
</evidence>
<proteinExistence type="predicted"/>
<keyword evidence="1" id="KW-0285">Flavoprotein</keyword>
<evidence type="ECO:0000256" key="4">
    <source>
        <dbReference type="PIRSR" id="PIRSR000331-2"/>
    </source>
</evidence>
<evidence type="ECO:0000259" key="5">
    <source>
        <dbReference type="Pfam" id="PF03241"/>
    </source>
</evidence>
<dbReference type="Proteomes" id="UP001217324">
    <property type="component" value="Chromosome"/>
</dbReference>
<dbReference type="InterPro" id="IPR024674">
    <property type="entry name" value="HpaB/PvcC/4-BUDH_N"/>
</dbReference>
<name>A0AAX3NBY1_9LACT</name>
<dbReference type="SUPFAM" id="SSF56645">
    <property type="entry name" value="Acyl-CoA dehydrogenase NM domain-like"/>
    <property type="match status" value="1"/>
</dbReference>
<dbReference type="AlphaFoldDB" id="A0AAX3NBY1"/>
<gene>
    <name evidence="7" type="ORF">PWF74_09515</name>
</gene>
<dbReference type="RefSeq" id="WP_165705441.1">
    <property type="nucleotide sequence ID" value="NZ_CP118627.1"/>
</dbReference>
<feature type="domain" description="HpaB/PvcC/4-BUDH N-terminal" evidence="6">
    <location>
        <begin position="7"/>
        <end position="192"/>
    </location>
</feature>
<reference evidence="7" key="1">
    <citation type="submission" date="2023-02" db="EMBL/GenBank/DDBJ databases">
        <title>Comparative genomics and fermentation flavor characterization of five lactic acid bacteria reveal flavor biosynthesis metabolic pathways in fermented muskmelon puree.</title>
        <authorList>
            <person name="Yuan L."/>
            <person name="Li M."/>
            <person name="Xu X."/>
            <person name="Lao F."/>
            <person name="Wu J."/>
        </authorList>
    </citation>
    <scope>NUCLEOTIDE SEQUENCE</scope>
    <source>
        <strain evidence="7">Pa-2</strain>
    </source>
</reference>
<accession>A0AAX3NBY1</accession>
<evidence type="ECO:0000259" key="6">
    <source>
        <dbReference type="Pfam" id="PF11794"/>
    </source>
</evidence>
<dbReference type="PIRSF" id="PIRSF000331">
    <property type="entry name" value="HpaA_HpaB"/>
    <property type="match status" value="1"/>
</dbReference>
<dbReference type="InterPro" id="IPR004925">
    <property type="entry name" value="HpaB/PvcC/4-BUDH"/>
</dbReference>
<dbReference type="Pfam" id="PF03241">
    <property type="entry name" value="HpaB"/>
    <property type="match status" value="1"/>
</dbReference>
<dbReference type="EMBL" id="CP118627">
    <property type="protein sequence ID" value="WEA13713.1"/>
    <property type="molecule type" value="Genomic_DNA"/>
</dbReference>
<keyword evidence="3" id="KW-0560">Oxidoreductase</keyword>
<dbReference type="InterPro" id="IPR046373">
    <property type="entry name" value="Acyl-CoA_Oxase/DH_mid-dom_sf"/>
</dbReference>
<keyword evidence="2 4" id="KW-0274">FAD</keyword>
<dbReference type="PANTHER" id="PTHR36117:SF3">
    <property type="entry name" value="4-HYDROXYPHENYLACETATE 3-MONOOXYGENASE-RELATED"/>
    <property type="match status" value="1"/>
</dbReference>
<feature type="binding site" evidence="4">
    <location>
        <begin position="145"/>
        <end position="148"/>
    </location>
    <ligand>
        <name>FAD</name>
        <dbReference type="ChEBI" id="CHEBI:57692"/>
    </ligand>
</feature>
<evidence type="ECO:0000313" key="7">
    <source>
        <dbReference type="EMBL" id="WEA13713.1"/>
    </source>
</evidence>
<dbReference type="InterPro" id="IPR036250">
    <property type="entry name" value="AcylCo_DH-like_C"/>
</dbReference>
<dbReference type="InterPro" id="IPR024719">
    <property type="entry name" value="HpaB/PvcC/4-BUDH_C"/>
</dbReference>
<dbReference type="GO" id="GO:0016627">
    <property type="term" value="F:oxidoreductase activity, acting on the CH-CH group of donors"/>
    <property type="evidence" value="ECO:0007669"/>
    <property type="project" value="InterPro"/>
</dbReference>
<feature type="binding site" evidence="4">
    <location>
        <begin position="139"/>
        <end position="141"/>
    </location>
    <ligand>
        <name>FAD</name>
        <dbReference type="ChEBI" id="CHEBI:57692"/>
    </ligand>
</feature>
<dbReference type="InterPro" id="IPR009100">
    <property type="entry name" value="AcylCoA_DH/oxidase_NM_dom_sf"/>
</dbReference>
<protein>
    <submittedName>
        <fullName evidence="7">4-hydroxyphenylacetate 3-hydroxylase N-terminal domain-containing protein</fullName>
    </submittedName>
</protein>
<dbReference type="Gene3D" id="1.20.140.10">
    <property type="entry name" value="Butyryl-CoA Dehydrogenase, subunit A, domain 3"/>
    <property type="match status" value="1"/>
</dbReference>
<evidence type="ECO:0000256" key="2">
    <source>
        <dbReference type="ARBA" id="ARBA00022827"/>
    </source>
</evidence>
<dbReference type="Gene3D" id="1.10.3140.10">
    <property type="entry name" value="4-hydroxybutyryl-coa dehydratase, domain 1"/>
    <property type="match status" value="1"/>
</dbReference>
<evidence type="ECO:0000256" key="3">
    <source>
        <dbReference type="ARBA" id="ARBA00023002"/>
    </source>
</evidence>
<dbReference type="SUPFAM" id="SSF47203">
    <property type="entry name" value="Acyl-CoA dehydrogenase C-terminal domain-like"/>
    <property type="match status" value="1"/>
</dbReference>
<organism evidence="7 8">
    <name type="scientific">Lactococcus garvieae</name>
    <dbReference type="NCBI Taxonomy" id="1363"/>
    <lineage>
        <taxon>Bacteria</taxon>
        <taxon>Bacillati</taxon>
        <taxon>Bacillota</taxon>
        <taxon>Bacilli</taxon>
        <taxon>Lactobacillales</taxon>
        <taxon>Streptococcaceae</taxon>
        <taxon>Lactococcus</taxon>
    </lineage>
</organism>
<evidence type="ECO:0000313" key="8">
    <source>
        <dbReference type="Proteomes" id="UP001217324"/>
    </source>
</evidence>